<evidence type="ECO:0000256" key="1">
    <source>
        <dbReference type="SAM" id="Coils"/>
    </source>
</evidence>
<gene>
    <name evidence="3" type="ORF">DP176_08325</name>
</gene>
<dbReference type="PROSITE" id="PS50994">
    <property type="entry name" value="INTEGRASE"/>
    <property type="match status" value="1"/>
</dbReference>
<name>A0ABX9FBZ0_9BURK</name>
<feature type="coiled-coil region" evidence="1">
    <location>
        <begin position="49"/>
        <end position="83"/>
    </location>
</feature>
<evidence type="ECO:0000313" key="4">
    <source>
        <dbReference type="Proteomes" id="UP000251072"/>
    </source>
</evidence>
<dbReference type="PANTHER" id="PTHR47515:SF2">
    <property type="entry name" value="INTEGRASE CORE DOMAIN PROTEIN"/>
    <property type="match status" value="1"/>
</dbReference>
<dbReference type="NCBIfam" id="NF033516">
    <property type="entry name" value="transpos_IS3"/>
    <property type="match status" value="1"/>
</dbReference>
<feature type="domain" description="Integrase catalytic" evidence="2">
    <location>
        <begin position="198"/>
        <end position="361"/>
    </location>
</feature>
<keyword evidence="1" id="KW-0175">Coiled coil</keyword>
<dbReference type="InterPro" id="IPR048020">
    <property type="entry name" value="Transpos_IS3"/>
</dbReference>
<dbReference type="InterPro" id="IPR002514">
    <property type="entry name" value="Transposase_8"/>
</dbReference>
<dbReference type="Pfam" id="PF01527">
    <property type="entry name" value="HTH_Tnp_1"/>
    <property type="match status" value="1"/>
</dbReference>
<evidence type="ECO:0000259" key="2">
    <source>
        <dbReference type="PROSITE" id="PS50994"/>
    </source>
</evidence>
<dbReference type="PANTHER" id="PTHR47515">
    <property type="entry name" value="LOW CALCIUM RESPONSE LOCUS PROTEIN T"/>
    <property type="match status" value="1"/>
</dbReference>
<comment type="caution">
    <text evidence="3">The sequence shown here is derived from an EMBL/GenBank/DDBJ whole genome shotgun (WGS) entry which is preliminary data.</text>
</comment>
<dbReference type="EMBL" id="QMCH01000009">
    <property type="protein sequence ID" value="RAZ41107.1"/>
    <property type="molecule type" value="Genomic_DNA"/>
</dbReference>
<dbReference type="InterPro" id="IPR012337">
    <property type="entry name" value="RNaseH-like_sf"/>
</dbReference>
<dbReference type="RefSeq" id="WP_112238603.1">
    <property type="nucleotide sequence ID" value="NZ_QMCH01000009.1"/>
</dbReference>
<accession>A0ABX9FBZ0</accession>
<dbReference type="Gene3D" id="3.30.420.10">
    <property type="entry name" value="Ribonuclease H-like superfamily/Ribonuclease H"/>
    <property type="match status" value="1"/>
</dbReference>
<evidence type="ECO:0000313" key="3">
    <source>
        <dbReference type="EMBL" id="RAZ41107.1"/>
    </source>
</evidence>
<dbReference type="SUPFAM" id="SSF46689">
    <property type="entry name" value="Homeodomain-like"/>
    <property type="match status" value="1"/>
</dbReference>
<organism evidence="3 4">
    <name type="scientific">Polynucleobacter paneuropaeus</name>
    <dbReference type="NCBI Taxonomy" id="2527775"/>
    <lineage>
        <taxon>Bacteria</taxon>
        <taxon>Pseudomonadati</taxon>
        <taxon>Pseudomonadota</taxon>
        <taxon>Betaproteobacteria</taxon>
        <taxon>Burkholderiales</taxon>
        <taxon>Burkholderiaceae</taxon>
        <taxon>Polynucleobacter</taxon>
    </lineage>
</organism>
<dbReference type="Proteomes" id="UP000251072">
    <property type="component" value="Unassembled WGS sequence"/>
</dbReference>
<dbReference type="InterPro" id="IPR025948">
    <property type="entry name" value="HTH-like_dom"/>
</dbReference>
<reference evidence="3 4" key="1">
    <citation type="submission" date="2018-06" db="EMBL/GenBank/DDBJ databases">
        <title>Genome of strain Polynucleobacter sp. FUKU-NW-11.</title>
        <authorList>
            <person name="Hahn M.W."/>
        </authorList>
    </citation>
    <scope>NUCLEOTIDE SEQUENCE [LARGE SCALE GENOMIC DNA]</scope>
    <source>
        <strain evidence="4">FUKU-NW11</strain>
    </source>
</reference>
<dbReference type="SUPFAM" id="SSF53098">
    <property type="entry name" value="Ribonuclease H-like"/>
    <property type="match status" value="1"/>
</dbReference>
<dbReference type="Pfam" id="PF13683">
    <property type="entry name" value="rve_3"/>
    <property type="match status" value="1"/>
</dbReference>
<dbReference type="Pfam" id="PF13276">
    <property type="entry name" value="HTH_21"/>
    <property type="match status" value="1"/>
</dbReference>
<proteinExistence type="predicted"/>
<keyword evidence="4" id="KW-1185">Reference proteome</keyword>
<protein>
    <submittedName>
        <fullName evidence="3">IS3 family transposase</fullName>
    </submittedName>
</protein>
<dbReference type="InterPro" id="IPR001584">
    <property type="entry name" value="Integrase_cat-core"/>
</dbReference>
<sequence>MKKSRFTETQIVGILKEAEGGIAMADILRTHGISGATFYKWRSKYGGLEASELKRVKELEQQLSEYKTMVAELTHDNRALKNLIEKKPLAPTGKRDAVDYLVGEEAVPITRACAHLGLARSSYYERPRSKAKADEPVIEILNQVVAKNGRWGFRLCFDWMRNHGYEWNHKRVWRIYKEMGLNLPRRTKKRIPKMPRVPLIAPTQSNTMWALDFMYDTLHYGRPFRTLNVIDESNREILAIEIDISLPAARVVRTLEQLEEIHGLPQAIRLDNGSELRSAVFMGWCESKGIELKFIQPGKPQQNAFIERFNKTYRHEVLNAYLFENLREVREITENWITIYNEERPHSSLGRIPPRDYRAQAENNTLGMSA</sequence>
<dbReference type="InterPro" id="IPR036397">
    <property type="entry name" value="RNaseH_sf"/>
</dbReference>
<dbReference type="InterPro" id="IPR009057">
    <property type="entry name" value="Homeodomain-like_sf"/>
</dbReference>